<gene>
    <name evidence="3" type="primary">nagX</name>
    <name evidence="4" type="ORF">CLV93_101330</name>
    <name evidence="3" type="ORF">JCM18694_02390</name>
</gene>
<proteinExistence type="predicted"/>
<dbReference type="GO" id="GO:0016746">
    <property type="term" value="F:acyltransferase activity"/>
    <property type="evidence" value="ECO:0007669"/>
    <property type="project" value="UniProtKB-KW"/>
</dbReference>
<dbReference type="Proteomes" id="UP000396862">
    <property type="component" value="Unassembled WGS sequence"/>
</dbReference>
<accession>A0A2P8CK81</accession>
<evidence type="ECO:0000259" key="2">
    <source>
        <dbReference type="Pfam" id="PF16401"/>
    </source>
</evidence>
<keyword evidence="6" id="KW-1185">Reference proteome</keyword>
<comment type="caution">
    <text evidence="4">The sequence shown here is derived from an EMBL/GenBank/DDBJ whole genome shotgun (WGS) entry which is preliminary data.</text>
</comment>
<feature type="transmembrane region" description="Helical" evidence="1">
    <location>
        <begin position="244"/>
        <end position="267"/>
    </location>
</feature>
<evidence type="ECO:0000256" key="1">
    <source>
        <dbReference type="SAM" id="Phobius"/>
    </source>
</evidence>
<organism evidence="4 5">
    <name type="scientific">Prolixibacter denitrificans</name>
    <dbReference type="NCBI Taxonomy" id="1541063"/>
    <lineage>
        <taxon>Bacteria</taxon>
        <taxon>Pseudomonadati</taxon>
        <taxon>Bacteroidota</taxon>
        <taxon>Bacteroidia</taxon>
        <taxon>Marinilabiliales</taxon>
        <taxon>Prolixibacteraceae</taxon>
        <taxon>Prolixibacter</taxon>
    </lineage>
</organism>
<feature type="transmembrane region" description="Helical" evidence="1">
    <location>
        <begin position="273"/>
        <end position="294"/>
    </location>
</feature>
<protein>
    <submittedName>
        <fullName evidence="3">DUF5009 domain-containing protein</fullName>
    </submittedName>
    <submittedName>
        <fullName evidence="4">Putative acyltransferase</fullName>
    </submittedName>
</protein>
<dbReference type="EMBL" id="BLAU01000001">
    <property type="protein sequence ID" value="GET19993.1"/>
    <property type="molecule type" value="Genomic_DNA"/>
</dbReference>
<evidence type="ECO:0000313" key="3">
    <source>
        <dbReference type="EMBL" id="GET19993.1"/>
    </source>
</evidence>
<dbReference type="EMBL" id="PYGC01000001">
    <property type="protein sequence ID" value="PSK85374.1"/>
    <property type="molecule type" value="Genomic_DNA"/>
</dbReference>
<feature type="transmembrane region" description="Helical" evidence="1">
    <location>
        <begin position="344"/>
        <end position="366"/>
    </location>
</feature>
<feature type="transmembrane region" description="Helical" evidence="1">
    <location>
        <begin position="301"/>
        <end position="324"/>
    </location>
</feature>
<keyword evidence="1" id="KW-1133">Transmembrane helix</keyword>
<dbReference type="RefSeq" id="WP_106540424.1">
    <property type="nucleotide sequence ID" value="NZ_BLAU01000001.1"/>
</dbReference>
<feature type="domain" description="DUF5009" evidence="2">
    <location>
        <begin position="15"/>
        <end position="169"/>
    </location>
</feature>
<dbReference type="OrthoDB" id="9788724at2"/>
<feature type="transmembrane region" description="Helical" evidence="1">
    <location>
        <begin position="23"/>
        <end position="42"/>
    </location>
</feature>
<keyword evidence="4" id="KW-0808">Transferase</keyword>
<evidence type="ECO:0000313" key="4">
    <source>
        <dbReference type="EMBL" id="PSK85374.1"/>
    </source>
</evidence>
<evidence type="ECO:0000313" key="6">
    <source>
        <dbReference type="Proteomes" id="UP000396862"/>
    </source>
</evidence>
<dbReference type="Proteomes" id="UP000240621">
    <property type="component" value="Unassembled WGS sequence"/>
</dbReference>
<keyword evidence="1" id="KW-0812">Transmembrane</keyword>
<feature type="transmembrane region" description="Helical" evidence="1">
    <location>
        <begin position="62"/>
        <end position="84"/>
    </location>
</feature>
<keyword evidence="1" id="KW-0472">Membrane</keyword>
<dbReference type="InterPro" id="IPR032176">
    <property type="entry name" value="DUF5009"/>
</dbReference>
<name>A0A2P8CK81_9BACT</name>
<dbReference type="Pfam" id="PF16401">
    <property type="entry name" value="DUF5009"/>
    <property type="match status" value="1"/>
</dbReference>
<keyword evidence="4" id="KW-0012">Acyltransferase</keyword>
<feature type="transmembrane region" description="Helical" evidence="1">
    <location>
        <begin position="105"/>
        <end position="123"/>
    </location>
</feature>
<feature type="transmembrane region" description="Helical" evidence="1">
    <location>
        <begin position="129"/>
        <end position="149"/>
    </location>
</feature>
<evidence type="ECO:0000313" key="5">
    <source>
        <dbReference type="Proteomes" id="UP000240621"/>
    </source>
</evidence>
<reference evidence="3 6" key="2">
    <citation type="submission" date="2019-10" db="EMBL/GenBank/DDBJ databases">
        <title>Prolixibacter strains distinguished by the presence of nitrate reductase genes were adept at nitrate-dependent anaerobic corrosion of metallic iron and carbon steel.</title>
        <authorList>
            <person name="Iino T."/>
            <person name="Shono N."/>
            <person name="Ito K."/>
            <person name="Nakamura R."/>
            <person name="Sueoka K."/>
            <person name="Harayama S."/>
            <person name="Ohkuma M."/>
        </authorList>
    </citation>
    <scope>NUCLEOTIDE SEQUENCE [LARGE SCALE GENOMIC DNA]</scope>
    <source>
        <strain evidence="3 6">MIC1-1</strain>
    </source>
</reference>
<dbReference type="PANTHER" id="PTHR31061:SF24">
    <property type="entry name" value="LD22376P"/>
    <property type="match status" value="1"/>
</dbReference>
<feature type="transmembrane region" description="Helical" evidence="1">
    <location>
        <begin position="210"/>
        <end position="232"/>
    </location>
</feature>
<reference evidence="4 5" key="1">
    <citation type="submission" date="2018-03" db="EMBL/GenBank/DDBJ databases">
        <title>Genomic Encyclopedia of Archaeal and Bacterial Type Strains, Phase II (KMG-II): from individual species to whole genera.</title>
        <authorList>
            <person name="Goeker M."/>
        </authorList>
    </citation>
    <scope>NUCLEOTIDE SEQUENCE [LARGE SCALE GENOMIC DNA]</scope>
    <source>
        <strain evidence="4 5">DSM 27267</strain>
    </source>
</reference>
<feature type="transmembrane region" description="Helical" evidence="1">
    <location>
        <begin position="156"/>
        <end position="173"/>
    </location>
</feature>
<dbReference type="PANTHER" id="PTHR31061">
    <property type="entry name" value="LD22376P"/>
    <property type="match status" value="1"/>
</dbReference>
<dbReference type="AlphaFoldDB" id="A0A2P8CK81"/>
<sequence>MNAEHNPNRINERLVSLDTLRGFDMLWITGGGTLVVFLAKATEWGWLNVIAEQMEHVPWAGFHFYDLIFPLFMFISGVAIPYAITGKLEKGTPKRELVNKITKRMLTLVIFGLLYNGAFENGFSDLRYASVLGQIGLAYFFAALIVMNTKQVRTRLIWLGGILLGIALLQLAVPVPGFGAGEMTKVGSVNSWIDQHFLPGKLYGGTFDPEGLLCIVSATAVTLMGSLAGAILRDGKAASARKAGFLVISGAALVIVALALSTFYPIIKAMWTVPFDLLTAGVSFLLLSLFYYIIDVKKWQGWILFFQVIGLNSITIYMFVRIFGKSLANISKFFLGWLANPAGDFGMVILTIGGIAFEWLLLYYLYKKRIFLRV</sequence>